<feature type="transmembrane region" description="Helical" evidence="1">
    <location>
        <begin position="102"/>
        <end position="121"/>
    </location>
</feature>
<name>A0A069RHW4_PEPLI</name>
<keyword evidence="1" id="KW-0812">Transmembrane</keyword>
<dbReference type="SUPFAM" id="SSF55383">
    <property type="entry name" value="Copper amine oxidase, domain N"/>
    <property type="match status" value="1"/>
</dbReference>
<dbReference type="Proteomes" id="UP000027946">
    <property type="component" value="Unassembled WGS sequence"/>
</dbReference>
<evidence type="ECO:0000259" key="2">
    <source>
        <dbReference type="Pfam" id="PF07833"/>
    </source>
</evidence>
<reference evidence="3 4" key="1">
    <citation type="submission" date="2014-03" db="EMBL/GenBank/DDBJ databases">
        <title>Genome sequence of Clostridium litorale W6, DSM 5388.</title>
        <authorList>
            <person name="Poehlein A."/>
            <person name="Jagirdar A."/>
            <person name="Khonsari B."/>
            <person name="Chibani C.M."/>
            <person name="Gutierrez Gutierrez D.A."/>
            <person name="Davydova E."/>
            <person name="Alghaithi H.S."/>
            <person name="Nair K.P."/>
            <person name="Dhamotharan K."/>
            <person name="Chandran L."/>
            <person name="G W."/>
            <person name="Daniel R."/>
        </authorList>
    </citation>
    <scope>NUCLEOTIDE SEQUENCE [LARGE SCALE GENOMIC DNA]</scope>
    <source>
        <strain evidence="3 4">W6</strain>
    </source>
</reference>
<dbReference type="AlphaFoldDB" id="A0A069RHW4"/>
<organism evidence="3 4">
    <name type="scientific">Peptoclostridium litorale DSM 5388</name>
    <dbReference type="NCBI Taxonomy" id="1121324"/>
    <lineage>
        <taxon>Bacteria</taxon>
        <taxon>Bacillati</taxon>
        <taxon>Bacillota</taxon>
        <taxon>Clostridia</taxon>
        <taxon>Peptostreptococcales</taxon>
        <taxon>Peptoclostridiaceae</taxon>
        <taxon>Peptoclostridium</taxon>
    </lineage>
</organism>
<dbReference type="InterPro" id="IPR012854">
    <property type="entry name" value="Cu_amine_oxidase-like_N"/>
</dbReference>
<evidence type="ECO:0000313" key="3">
    <source>
        <dbReference type="EMBL" id="KDR95745.1"/>
    </source>
</evidence>
<sequence length="130" mass="14253">MKKTFKGFVMGFLSAVIIGASFSFAQISWQSIYVAFNAANVEVNGNKLESDIITYQGTTYAPVKELSEALGKQVEWDEQTSTVTVKNSPVSIDNLFSDMSDFIQTMLGVIVGGLITYIVIVKRAIKKLKA</sequence>
<keyword evidence="1" id="KW-1133">Transmembrane helix</keyword>
<dbReference type="EMBL" id="JJMM01000010">
    <property type="protein sequence ID" value="KDR95745.1"/>
    <property type="molecule type" value="Genomic_DNA"/>
</dbReference>
<evidence type="ECO:0000313" key="4">
    <source>
        <dbReference type="Proteomes" id="UP000027946"/>
    </source>
</evidence>
<dbReference type="eggNOG" id="ENOG50340JQ">
    <property type="taxonomic scope" value="Bacteria"/>
</dbReference>
<keyword evidence="4" id="KW-1185">Reference proteome</keyword>
<dbReference type="OrthoDB" id="9780101at2"/>
<protein>
    <recommendedName>
        <fullName evidence="2">Copper amine oxidase-like N-terminal domain-containing protein</fullName>
    </recommendedName>
</protein>
<dbReference type="InterPro" id="IPR036582">
    <property type="entry name" value="Mao_N_sf"/>
</dbReference>
<accession>A0A069RHW4</accession>
<keyword evidence="1" id="KW-0472">Membrane</keyword>
<gene>
    <name evidence="3" type="ORF">CLIT_10c04720</name>
</gene>
<feature type="domain" description="Copper amine oxidase-like N-terminal" evidence="2">
    <location>
        <begin position="43"/>
        <end position="89"/>
    </location>
</feature>
<comment type="caution">
    <text evidence="3">The sequence shown here is derived from an EMBL/GenBank/DDBJ whole genome shotgun (WGS) entry which is preliminary data.</text>
</comment>
<proteinExistence type="predicted"/>
<evidence type="ECO:0000256" key="1">
    <source>
        <dbReference type="SAM" id="Phobius"/>
    </source>
</evidence>
<dbReference type="Pfam" id="PF07833">
    <property type="entry name" value="Cu_amine_oxidN1"/>
    <property type="match status" value="1"/>
</dbReference>
<dbReference type="STRING" id="1121324.CLIT_10c04720"/>
<dbReference type="RefSeq" id="WP_052636082.1">
    <property type="nucleotide sequence ID" value="NZ_FSRH01000011.1"/>
</dbReference>